<protein>
    <submittedName>
        <fullName evidence="3">DUF305 domain-containing protein</fullName>
    </submittedName>
</protein>
<proteinExistence type="predicted"/>
<gene>
    <name evidence="3" type="ORF">ACTOB_002197</name>
</gene>
<feature type="signal peptide" evidence="1">
    <location>
        <begin position="1"/>
        <end position="26"/>
    </location>
</feature>
<feature type="domain" description="DUF305" evidence="2">
    <location>
        <begin position="58"/>
        <end position="204"/>
    </location>
</feature>
<evidence type="ECO:0000256" key="1">
    <source>
        <dbReference type="SAM" id="SignalP"/>
    </source>
</evidence>
<dbReference type="EMBL" id="CP126980">
    <property type="protein sequence ID" value="WIM98593.1"/>
    <property type="molecule type" value="Genomic_DNA"/>
</dbReference>
<reference evidence="3 4" key="1">
    <citation type="submission" date="2023-06" db="EMBL/GenBank/DDBJ databases">
        <authorList>
            <person name="Yushchuk O."/>
            <person name="Binda E."/>
            <person name="Ruckert-Reed C."/>
            <person name="Fedorenko V."/>
            <person name="Kalinowski J."/>
            <person name="Marinelli F."/>
        </authorList>
    </citation>
    <scope>NUCLEOTIDE SEQUENCE [LARGE SCALE GENOMIC DNA]</scope>
    <source>
        <strain evidence="3 4">NRRL 3884</strain>
    </source>
</reference>
<dbReference type="RefSeq" id="WP_284919974.1">
    <property type="nucleotide sequence ID" value="NZ_CP126980.1"/>
</dbReference>
<dbReference type="PANTHER" id="PTHR36933:SF1">
    <property type="entry name" value="SLL0788 PROTEIN"/>
    <property type="match status" value="1"/>
</dbReference>
<feature type="chain" id="PRO_5046801848" evidence="1">
    <location>
        <begin position="27"/>
        <end position="208"/>
    </location>
</feature>
<accession>A0ABY8WPV5</accession>
<sequence length="208" mass="21767">MTTTSVRRRRGLLAGAAACAVLLVSACGDTTTADPAATLTASPAAAGTSASTAHNDADVAFAQQMIPHHQSAIAMAKMATGHVGDPRVAELADKIEAAQQPEISTMTRWLTAWNTPMPSAGGEAMEGMEHGDMAGIDELDMTALMNAKGTPWDKEFLAVMVKHHQGAVTMAQQELANGTNSEAKSLAQKIITDQQAQIAEMKQIRASL</sequence>
<keyword evidence="1" id="KW-0732">Signal</keyword>
<keyword evidence="4" id="KW-1185">Reference proteome</keyword>
<name>A0ABY8WPV5_9ACTN</name>
<dbReference type="InterPro" id="IPR005183">
    <property type="entry name" value="DUF305_CopM-like"/>
</dbReference>
<dbReference type="PROSITE" id="PS51257">
    <property type="entry name" value="PROKAR_LIPOPROTEIN"/>
    <property type="match status" value="1"/>
</dbReference>
<organism evidence="3 4">
    <name type="scientific">Actinoplanes oblitus</name>
    <dbReference type="NCBI Taxonomy" id="3040509"/>
    <lineage>
        <taxon>Bacteria</taxon>
        <taxon>Bacillati</taxon>
        <taxon>Actinomycetota</taxon>
        <taxon>Actinomycetes</taxon>
        <taxon>Micromonosporales</taxon>
        <taxon>Micromonosporaceae</taxon>
        <taxon>Actinoplanes</taxon>
    </lineage>
</organism>
<dbReference type="InterPro" id="IPR012347">
    <property type="entry name" value="Ferritin-like"/>
</dbReference>
<dbReference type="PANTHER" id="PTHR36933">
    <property type="entry name" value="SLL0788 PROTEIN"/>
    <property type="match status" value="1"/>
</dbReference>
<evidence type="ECO:0000259" key="2">
    <source>
        <dbReference type="Pfam" id="PF03713"/>
    </source>
</evidence>
<dbReference type="Proteomes" id="UP001240150">
    <property type="component" value="Chromosome"/>
</dbReference>
<dbReference type="Gene3D" id="1.20.1260.10">
    <property type="match status" value="1"/>
</dbReference>
<dbReference type="Pfam" id="PF03713">
    <property type="entry name" value="DUF305"/>
    <property type="match status" value="1"/>
</dbReference>
<evidence type="ECO:0000313" key="4">
    <source>
        <dbReference type="Proteomes" id="UP001240150"/>
    </source>
</evidence>
<evidence type="ECO:0000313" key="3">
    <source>
        <dbReference type="EMBL" id="WIM98593.1"/>
    </source>
</evidence>